<dbReference type="SUPFAM" id="SSF55174">
    <property type="entry name" value="Alpha-L RNA-binding motif"/>
    <property type="match status" value="1"/>
</dbReference>
<feature type="compositionally biased region" description="Basic and acidic residues" evidence="8">
    <location>
        <begin position="32"/>
        <end position="45"/>
    </location>
</feature>
<dbReference type="SUPFAM" id="SSF55120">
    <property type="entry name" value="Pseudouridine synthase"/>
    <property type="match status" value="1"/>
</dbReference>
<comment type="catalytic activity">
    <reaction evidence="4">
        <text>uridine(2605) in 23S rRNA = pseudouridine(2605) in 23S rRNA</text>
        <dbReference type="Rhea" id="RHEA:42520"/>
        <dbReference type="Rhea" id="RHEA-COMP:10095"/>
        <dbReference type="Rhea" id="RHEA-COMP:10096"/>
        <dbReference type="ChEBI" id="CHEBI:65314"/>
        <dbReference type="ChEBI" id="CHEBI:65315"/>
        <dbReference type="EC" id="5.4.99.22"/>
    </reaction>
</comment>
<feature type="compositionally biased region" description="Polar residues" evidence="8">
    <location>
        <begin position="173"/>
        <end position="186"/>
    </location>
</feature>
<reference evidence="10" key="2">
    <citation type="journal article" date="2023" name="Microbiome">
        <title>Synthase-selected sorting approach identifies a beta-lactone synthase in a nudibranch symbiotic bacterium.</title>
        <authorList>
            <person name="Dzunkova M."/>
            <person name="La Clair J.J."/>
            <person name="Tyml T."/>
            <person name="Doud D."/>
            <person name="Schulz F."/>
            <person name="Piquer-Esteban S."/>
            <person name="Porcel Sanchis D."/>
            <person name="Osborn A."/>
            <person name="Robinson D."/>
            <person name="Louie K.B."/>
            <person name="Bowen B.P."/>
            <person name="Bowers R.M."/>
            <person name="Lee J."/>
            <person name="Arnau V."/>
            <person name="Diaz-Villanueva W."/>
            <person name="Stepanauskas R."/>
            <person name="Gosliner T."/>
            <person name="Date S.V."/>
            <person name="Northen T.R."/>
            <person name="Cheng J.F."/>
            <person name="Burkart M.D."/>
            <person name="Woyke T."/>
        </authorList>
    </citation>
    <scope>NUCLEOTIDE SEQUENCE</scope>
    <source>
        <strain evidence="10">Df01</strain>
    </source>
</reference>
<name>A0ABT7QMY2_9GAMM</name>
<dbReference type="Gene3D" id="3.30.70.580">
    <property type="entry name" value="Pseudouridine synthase I, catalytic domain, N-terminal subdomain"/>
    <property type="match status" value="1"/>
</dbReference>
<dbReference type="InterPro" id="IPR020094">
    <property type="entry name" value="TruA/RsuA/RluB/E/F_N"/>
</dbReference>
<dbReference type="EMBL" id="JANQAO010000003">
    <property type="protein sequence ID" value="MDM5148063.1"/>
    <property type="molecule type" value="Genomic_DNA"/>
</dbReference>
<feature type="compositionally biased region" description="Basic and acidic residues" evidence="8">
    <location>
        <begin position="246"/>
        <end position="265"/>
    </location>
</feature>
<feature type="region of interest" description="Disordered" evidence="8">
    <location>
        <begin position="1"/>
        <end position="318"/>
    </location>
</feature>
<evidence type="ECO:0000313" key="10">
    <source>
        <dbReference type="EMBL" id="MDM5148063.1"/>
    </source>
</evidence>
<dbReference type="PROSITE" id="PS50889">
    <property type="entry name" value="S4"/>
    <property type="match status" value="1"/>
</dbReference>
<feature type="compositionally biased region" description="Basic and acidic residues" evidence="8">
    <location>
        <begin position="301"/>
        <end position="318"/>
    </location>
</feature>
<evidence type="ECO:0000256" key="7">
    <source>
        <dbReference type="RuleBase" id="RU003887"/>
    </source>
</evidence>
<dbReference type="PANTHER" id="PTHR47683:SF3">
    <property type="entry name" value="RIBOSOMAL LARGE SUBUNIT PSEUDOURIDINE SYNTHASE B"/>
    <property type="match status" value="1"/>
</dbReference>
<feature type="compositionally biased region" description="Basic and acidic residues" evidence="8">
    <location>
        <begin position="1"/>
        <end position="10"/>
    </location>
</feature>
<keyword evidence="3 7" id="KW-0413">Isomerase</keyword>
<organism evidence="10 11">
    <name type="scientific">Candidatus Doriopsillibacter californiensis</name>
    <dbReference type="NCBI Taxonomy" id="2970740"/>
    <lineage>
        <taxon>Bacteria</taxon>
        <taxon>Pseudomonadati</taxon>
        <taxon>Pseudomonadota</taxon>
        <taxon>Gammaproteobacteria</taxon>
        <taxon>Candidatus Tethybacterales</taxon>
        <taxon>Candidatus Persebacteraceae</taxon>
        <taxon>Candidatus Doriopsillibacter</taxon>
    </lineage>
</organism>
<feature type="compositionally biased region" description="Low complexity" evidence="8">
    <location>
        <begin position="225"/>
        <end position="239"/>
    </location>
</feature>
<dbReference type="Pfam" id="PF00849">
    <property type="entry name" value="PseudoU_synth_2"/>
    <property type="match status" value="1"/>
</dbReference>
<evidence type="ECO:0000259" key="9">
    <source>
        <dbReference type="SMART" id="SM00363"/>
    </source>
</evidence>
<dbReference type="Gene3D" id="3.10.290.10">
    <property type="entry name" value="RNA-binding S4 domain"/>
    <property type="match status" value="1"/>
</dbReference>
<dbReference type="NCBIfam" id="TIGR00093">
    <property type="entry name" value="pseudouridine synthase"/>
    <property type="match status" value="1"/>
</dbReference>
<dbReference type="InterPro" id="IPR002942">
    <property type="entry name" value="S4_RNA-bd"/>
</dbReference>
<dbReference type="Gene3D" id="3.30.70.1560">
    <property type="entry name" value="Alpha-L RNA-binding motif"/>
    <property type="match status" value="1"/>
</dbReference>
<evidence type="ECO:0000256" key="6">
    <source>
        <dbReference type="PROSITE-ProRule" id="PRU00182"/>
    </source>
</evidence>
<evidence type="ECO:0000256" key="3">
    <source>
        <dbReference type="ARBA" id="ARBA00023235"/>
    </source>
</evidence>
<keyword evidence="11" id="KW-1185">Reference proteome</keyword>
<dbReference type="InterPro" id="IPR020103">
    <property type="entry name" value="PsdUridine_synth_cat_dom_sf"/>
</dbReference>
<protein>
    <recommendedName>
        <fullName evidence="7">Pseudouridine synthase</fullName>
        <ecNumber evidence="7">5.4.99.-</ecNumber>
    </recommendedName>
</protein>
<dbReference type="SMART" id="SM00363">
    <property type="entry name" value="S4"/>
    <property type="match status" value="1"/>
</dbReference>
<keyword evidence="2 6" id="KW-0694">RNA-binding</keyword>
<dbReference type="EC" id="5.4.99.-" evidence="7"/>
<evidence type="ECO:0000313" key="11">
    <source>
        <dbReference type="Proteomes" id="UP001168167"/>
    </source>
</evidence>
<dbReference type="PROSITE" id="PS01149">
    <property type="entry name" value="PSI_RSU"/>
    <property type="match status" value="1"/>
</dbReference>
<feature type="domain" description="RNA-binding S4" evidence="9">
    <location>
        <begin position="322"/>
        <end position="383"/>
    </location>
</feature>
<feature type="compositionally biased region" description="Basic and acidic residues" evidence="8">
    <location>
        <begin position="81"/>
        <end position="100"/>
    </location>
</feature>
<evidence type="ECO:0000256" key="4">
    <source>
        <dbReference type="ARBA" id="ARBA00036944"/>
    </source>
</evidence>
<dbReference type="InterPro" id="IPR018496">
    <property type="entry name" value="PsdUridine_synth_RsuA/RluB_CS"/>
</dbReference>
<accession>A0ABT7QMY2</accession>
<feature type="compositionally biased region" description="Basic and acidic residues" evidence="8">
    <location>
        <begin position="193"/>
        <end position="210"/>
    </location>
</feature>
<feature type="compositionally biased region" description="Polar residues" evidence="8">
    <location>
        <begin position="283"/>
        <end position="297"/>
    </location>
</feature>
<proteinExistence type="inferred from homology"/>
<dbReference type="InterPro" id="IPR050343">
    <property type="entry name" value="RsuA_PseudoU_synthase"/>
</dbReference>
<dbReference type="InterPro" id="IPR000748">
    <property type="entry name" value="PsdUridine_synth_RsuA/RluB/E/F"/>
</dbReference>
<comment type="similarity">
    <text evidence="1 7">Belongs to the pseudouridine synthase RsuA family.</text>
</comment>
<dbReference type="Pfam" id="PF01479">
    <property type="entry name" value="S4"/>
    <property type="match status" value="1"/>
</dbReference>
<evidence type="ECO:0000256" key="5">
    <source>
        <dbReference type="ARBA" id="ARBA00037383"/>
    </source>
</evidence>
<feature type="compositionally biased region" description="Basic and acidic residues" evidence="8">
    <location>
        <begin position="138"/>
        <end position="155"/>
    </location>
</feature>
<gene>
    <name evidence="10" type="ORF">NQX30_06770</name>
</gene>
<feature type="compositionally biased region" description="Polar residues" evidence="8">
    <location>
        <begin position="11"/>
        <end position="23"/>
    </location>
</feature>
<evidence type="ECO:0000256" key="8">
    <source>
        <dbReference type="SAM" id="MobiDB-lite"/>
    </source>
</evidence>
<sequence length="561" mass="62514">MKTLNKEGKNSRSAKPSRNNKTSYGGGKNSRRPVEPAPRDFHTFSEGKAPYKRSSNEGASFDKPSSPRFRPSNKKTSYGGGDKDSRRPVKPAPRDFHASSEGKVPYKRSSNEGASFDKPSSQRFRPSSNKISYGGGNKDSRRPVKPAPRDFHASSEGKVPYKRSSNEGASFDKPSSQRFRPSSNKISYGGGNKDSRRPVKPAPRDFHAFSEGKAPYKRGSNEGASFDNPSPPRFRSSSNKTSYGGGEKDFRRPVRSAPRDFHASSEGKAPYKRGSNEGASFDKPSSQRFRSSSNKTSYGGGEKDFRRPVRSAPRDFRGTNDEKLHKVLAALGIGSRRSVELLIEQGRVRVNGKVARIGMRVTPRASLTVNGQVVRRRAATARLLCYHKPIGKMVERGADNSVFSDLPLVTGGRWVNIGRLDVNSEGLLLFSTDGELVQQMAHPRYAVEREYLARVDGELTPEQIKAINSGVLVDGKPLKPAHFSFHRSAEGRNQWYRVILTEGRNRAVRRLFLHVERQVSRLIRLRMGEFSLPRDLAAGHWRELVIDRESMLGTNRNNSHD</sequence>
<evidence type="ECO:0000256" key="2">
    <source>
        <dbReference type="ARBA" id="ARBA00022884"/>
    </source>
</evidence>
<dbReference type="CDD" id="cd00165">
    <property type="entry name" value="S4"/>
    <property type="match status" value="1"/>
</dbReference>
<dbReference type="Proteomes" id="UP001168167">
    <property type="component" value="Unassembled WGS sequence"/>
</dbReference>
<feature type="compositionally biased region" description="Polar residues" evidence="8">
    <location>
        <begin position="118"/>
        <end position="131"/>
    </location>
</feature>
<dbReference type="InterPro" id="IPR036986">
    <property type="entry name" value="S4_RNA-bd_sf"/>
</dbReference>
<comment type="caution">
    <text evidence="10">The sequence shown here is derived from an EMBL/GenBank/DDBJ whole genome shotgun (WGS) entry which is preliminary data.</text>
</comment>
<comment type="function">
    <text evidence="5">Responsible for synthesis of pseudouridine from uracil-2605 in 23S ribosomal RNA.</text>
</comment>
<dbReference type="InterPro" id="IPR006145">
    <property type="entry name" value="PsdUridine_synth_RsuA/RluA"/>
</dbReference>
<evidence type="ECO:0000256" key="1">
    <source>
        <dbReference type="ARBA" id="ARBA00008348"/>
    </source>
</evidence>
<reference evidence="10" key="1">
    <citation type="submission" date="2022-08" db="EMBL/GenBank/DDBJ databases">
        <authorList>
            <person name="Dzunkova M."/>
            <person name="La Clair J."/>
            <person name="Tyml T."/>
            <person name="Doud D."/>
            <person name="Schulz F."/>
            <person name="Piquer S."/>
            <person name="Porcel Sanchis D."/>
            <person name="Osborn A."/>
            <person name="Robinson D."/>
            <person name="Louie K.B."/>
            <person name="Bowen B.P."/>
            <person name="Bowers R."/>
            <person name="Lee J."/>
            <person name="Arnau Llombart V."/>
            <person name="Diaz Villanueva W."/>
            <person name="Gosliner T."/>
            <person name="Northen T."/>
            <person name="Cheng J.-F."/>
            <person name="Burkart M.D."/>
            <person name="Woyke T."/>
        </authorList>
    </citation>
    <scope>NUCLEOTIDE SEQUENCE</scope>
    <source>
        <strain evidence="10">Df01</strain>
    </source>
</reference>
<dbReference type="InterPro" id="IPR042092">
    <property type="entry name" value="PsdUridine_s_RsuA/RluB/E/F_cat"/>
</dbReference>
<dbReference type="PANTHER" id="PTHR47683">
    <property type="entry name" value="PSEUDOURIDINE SYNTHASE FAMILY PROTEIN-RELATED"/>
    <property type="match status" value="1"/>
</dbReference>